<dbReference type="Proteomes" id="UP000004474">
    <property type="component" value="Unassembled WGS sequence"/>
</dbReference>
<accession>K1DZQ1</accession>
<dbReference type="EMBL" id="ALWX01000020">
    <property type="protein sequence ID" value="EKA61854.1"/>
    <property type="molecule type" value="Genomic_DNA"/>
</dbReference>
<gene>
    <name evidence="1" type="ORF">B277_05324</name>
</gene>
<organism evidence="1 2">
    <name type="scientific">Janibacter hoylei PVAS-1</name>
    <dbReference type="NCBI Taxonomy" id="1210046"/>
    <lineage>
        <taxon>Bacteria</taxon>
        <taxon>Bacillati</taxon>
        <taxon>Actinomycetota</taxon>
        <taxon>Actinomycetes</taxon>
        <taxon>Micrococcales</taxon>
        <taxon>Intrasporangiaceae</taxon>
        <taxon>Janibacter</taxon>
    </lineage>
</organism>
<keyword evidence="1" id="KW-0378">Hydrolase</keyword>
<dbReference type="AlphaFoldDB" id="K1DZQ1"/>
<sequence length="69" mass="7211">MGGGAGQVTHEVGHDHDRALEDTDEEHLLVAVVLPDLGGQLGQPCLDLLLGDEHLDEVVLDVLGVHGSP</sequence>
<evidence type="ECO:0000313" key="2">
    <source>
        <dbReference type="Proteomes" id="UP000004474"/>
    </source>
</evidence>
<evidence type="ECO:0000313" key="1">
    <source>
        <dbReference type="EMBL" id="EKA61854.1"/>
    </source>
</evidence>
<reference evidence="1 2" key="1">
    <citation type="journal article" date="2012" name="J. Bacteriol.">
        <title>Genome Sequence of Janibacter hoylei MTCC8307, Isolated from the Stratospheric Air.</title>
        <authorList>
            <person name="Pawar S.P."/>
            <person name="Dhotre D.P."/>
            <person name="Shetty S.A."/>
            <person name="Chowdhury S.P."/>
            <person name="Chaudhari B.L."/>
            <person name="Shouche Y.S."/>
        </authorList>
    </citation>
    <scope>NUCLEOTIDE SEQUENCE [LARGE SCALE GENOMIC DNA]</scope>
    <source>
        <strain evidence="1 2">PVAS-1</strain>
    </source>
</reference>
<proteinExistence type="predicted"/>
<dbReference type="GO" id="GO:0016787">
    <property type="term" value="F:hydrolase activity"/>
    <property type="evidence" value="ECO:0007669"/>
    <property type="project" value="UniProtKB-KW"/>
</dbReference>
<comment type="caution">
    <text evidence="1">The sequence shown here is derived from an EMBL/GenBank/DDBJ whole genome shotgun (WGS) entry which is preliminary data.</text>
</comment>
<protein>
    <submittedName>
        <fullName evidence="1">Metal-dependent hydrolase of the beta-lactamase superfamily I</fullName>
    </submittedName>
</protein>
<name>K1DZQ1_9MICO</name>